<feature type="compositionally biased region" description="Polar residues" evidence="1">
    <location>
        <begin position="29"/>
        <end position="41"/>
    </location>
</feature>
<feature type="compositionally biased region" description="Basic and acidic residues" evidence="1">
    <location>
        <begin position="16"/>
        <end position="28"/>
    </location>
</feature>
<dbReference type="EMBL" id="PQFF01000374">
    <property type="protein sequence ID" value="RHZ54726.1"/>
    <property type="molecule type" value="Genomic_DNA"/>
</dbReference>
<proteinExistence type="predicted"/>
<organism evidence="2 3">
    <name type="scientific">Diversispora epigaea</name>
    <dbReference type="NCBI Taxonomy" id="1348612"/>
    <lineage>
        <taxon>Eukaryota</taxon>
        <taxon>Fungi</taxon>
        <taxon>Fungi incertae sedis</taxon>
        <taxon>Mucoromycota</taxon>
        <taxon>Glomeromycotina</taxon>
        <taxon>Glomeromycetes</taxon>
        <taxon>Diversisporales</taxon>
        <taxon>Diversisporaceae</taxon>
        <taxon>Diversispora</taxon>
    </lineage>
</organism>
<reference evidence="2 3" key="1">
    <citation type="submission" date="2018-08" db="EMBL/GenBank/DDBJ databases">
        <title>Genome and evolution of the arbuscular mycorrhizal fungus Diversispora epigaea (formerly Glomus versiforme) and its bacterial endosymbionts.</title>
        <authorList>
            <person name="Sun X."/>
            <person name="Fei Z."/>
            <person name="Harrison M."/>
        </authorList>
    </citation>
    <scope>NUCLEOTIDE SEQUENCE [LARGE SCALE GENOMIC DNA]</scope>
    <source>
        <strain evidence="2 3">IT104</strain>
    </source>
</reference>
<evidence type="ECO:0000313" key="2">
    <source>
        <dbReference type="EMBL" id="RHZ54726.1"/>
    </source>
</evidence>
<sequence length="161" mass="18263">MVPILTETHAQRRKRLANERQRSLREKQNVNTSSGVPITNDVNTQVSHTRENSVMKIGLGNSQQINPKTLASFLSFATLQPPYVKIFSHKDRNRKDTRMGWESQHMLSVMNTKDDTNDFVEALNDPCYIFVDLNNGSKYIKGFDEVTVSSVRIGGGFRFGV</sequence>
<name>A0A397GZA6_9GLOM</name>
<gene>
    <name evidence="2" type="ORF">Glove_423g49</name>
</gene>
<dbReference type="Proteomes" id="UP000266861">
    <property type="component" value="Unassembled WGS sequence"/>
</dbReference>
<protein>
    <submittedName>
        <fullName evidence="2">Uncharacterized protein</fullName>
    </submittedName>
</protein>
<feature type="region of interest" description="Disordered" evidence="1">
    <location>
        <begin position="1"/>
        <end position="41"/>
    </location>
</feature>
<dbReference type="AlphaFoldDB" id="A0A397GZA6"/>
<evidence type="ECO:0000256" key="1">
    <source>
        <dbReference type="SAM" id="MobiDB-lite"/>
    </source>
</evidence>
<evidence type="ECO:0000313" key="3">
    <source>
        <dbReference type="Proteomes" id="UP000266861"/>
    </source>
</evidence>
<keyword evidence="3" id="KW-1185">Reference proteome</keyword>
<dbReference type="OrthoDB" id="2447948at2759"/>
<accession>A0A397GZA6</accession>
<comment type="caution">
    <text evidence="2">The sequence shown here is derived from an EMBL/GenBank/DDBJ whole genome shotgun (WGS) entry which is preliminary data.</text>
</comment>